<evidence type="ECO:0000313" key="7">
    <source>
        <dbReference type="Proteomes" id="UP000264702"/>
    </source>
</evidence>
<keyword evidence="7" id="KW-1185">Reference proteome</keyword>
<dbReference type="Proteomes" id="UP000264702">
    <property type="component" value="Unassembled WGS sequence"/>
</dbReference>
<gene>
    <name evidence="6" type="ORF">D0Y96_06035</name>
</gene>
<evidence type="ECO:0000256" key="3">
    <source>
        <dbReference type="ARBA" id="ARBA00022777"/>
    </source>
</evidence>
<evidence type="ECO:0000313" key="6">
    <source>
        <dbReference type="EMBL" id="RFU17975.1"/>
    </source>
</evidence>
<protein>
    <submittedName>
        <fullName evidence="6">Carbohydrate kinase family protein</fullName>
    </submittedName>
</protein>
<feature type="domain" description="Carbohydrate kinase PfkB" evidence="5">
    <location>
        <begin position="34"/>
        <end position="294"/>
    </location>
</feature>
<dbReference type="InterPro" id="IPR002173">
    <property type="entry name" value="Carboh/pur_kinase_PfkB_CS"/>
</dbReference>
<proteinExistence type="inferred from homology"/>
<evidence type="ECO:0000259" key="5">
    <source>
        <dbReference type="Pfam" id="PF00294"/>
    </source>
</evidence>
<evidence type="ECO:0000256" key="4">
    <source>
        <dbReference type="RuleBase" id="RU003704"/>
    </source>
</evidence>
<dbReference type="InterPro" id="IPR011611">
    <property type="entry name" value="PfkB_dom"/>
</dbReference>
<dbReference type="PANTHER" id="PTHR10584:SF166">
    <property type="entry name" value="RIBOKINASE"/>
    <property type="match status" value="1"/>
</dbReference>
<keyword evidence="3 4" id="KW-0418">Kinase</keyword>
<dbReference type="GO" id="GO:0016301">
    <property type="term" value="F:kinase activity"/>
    <property type="evidence" value="ECO:0007669"/>
    <property type="project" value="UniProtKB-KW"/>
</dbReference>
<dbReference type="PROSITE" id="PS00584">
    <property type="entry name" value="PFKB_KINASES_2"/>
    <property type="match status" value="1"/>
</dbReference>
<dbReference type="GO" id="GO:0006796">
    <property type="term" value="P:phosphate-containing compound metabolic process"/>
    <property type="evidence" value="ECO:0007669"/>
    <property type="project" value="UniProtKB-ARBA"/>
</dbReference>
<organism evidence="6 7">
    <name type="scientific">Paracidobacterium acidisoli</name>
    <dbReference type="NCBI Taxonomy" id="2303751"/>
    <lineage>
        <taxon>Bacteria</taxon>
        <taxon>Pseudomonadati</taxon>
        <taxon>Acidobacteriota</taxon>
        <taxon>Terriglobia</taxon>
        <taxon>Terriglobales</taxon>
        <taxon>Acidobacteriaceae</taxon>
        <taxon>Paracidobacterium</taxon>
    </lineage>
</organism>
<dbReference type="Pfam" id="PF00294">
    <property type="entry name" value="PfkB"/>
    <property type="match status" value="1"/>
</dbReference>
<comment type="caution">
    <text evidence="6">The sequence shown here is derived from an EMBL/GenBank/DDBJ whole genome shotgun (WGS) entry which is preliminary data.</text>
</comment>
<dbReference type="InterPro" id="IPR029056">
    <property type="entry name" value="Ribokinase-like"/>
</dbReference>
<evidence type="ECO:0000256" key="1">
    <source>
        <dbReference type="ARBA" id="ARBA00010688"/>
    </source>
</evidence>
<name>A0A372ISR5_9BACT</name>
<dbReference type="Gene3D" id="3.40.1190.20">
    <property type="match status" value="1"/>
</dbReference>
<keyword evidence="2 4" id="KW-0808">Transferase</keyword>
<dbReference type="PANTHER" id="PTHR10584">
    <property type="entry name" value="SUGAR KINASE"/>
    <property type="match status" value="1"/>
</dbReference>
<dbReference type="EMBL" id="QVQT01000002">
    <property type="protein sequence ID" value="RFU17975.1"/>
    <property type="molecule type" value="Genomic_DNA"/>
</dbReference>
<dbReference type="RefSeq" id="WP_117298431.1">
    <property type="nucleotide sequence ID" value="NZ_QVQT02000002.1"/>
</dbReference>
<dbReference type="AlphaFoldDB" id="A0A372ISR5"/>
<evidence type="ECO:0000256" key="2">
    <source>
        <dbReference type="ARBA" id="ARBA00022679"/>
    </source>
</evidence>
<comment type="similarity">
    <text evidence="1 4">Belongs to the carbohydrate kinase PfkB family.</text>
</comment>
<sequence>MTKQWDVAVAGEIFADHIFAGFEKWPQPGEELFTDSYAREVGGGAAITACALARLGRSAAVFGVIGKEDGWIQHRFADFGVASDGLRSTEGGTAVTVSISTREDRSFFTWPGANKDLREYLRSPQTKVLLERARHVHFAMTLSRPLALELLPPLRSAGCTISIDPGHHPEWLRNRDNWQTCSECDFFLPNELEGRIMTGEQSAEKMLAVLTGSGIRGSVIKLGRAGAAMMTDGLVCHASAPAVEAVDTTGAGDAFDAGFIDAFLDGAAPSEMIRRACICGSLSTRRTGALAALPGREELNRFHE</sequence>
<dbReference type="InterPro" id="IPR002139">
    <property type="entry name" value="Ribo/fructo_kinase"/>
</dbReference>
<dbReference type="PRINTS" id="PR00990">
    <property type="entry name" value="RIBOKINASE"/>
</dbReference>
<dbReference type="SUPFAM" id="SSF53613">
    <property type="entry name" value="Ribokinase-like"/>
    <property type="match status" value="1"/>
</dbReference>
<accession>A0A372ISR5</accession>
<reference evidence="6 7" key="1">
    <citation type="submission" date="2018-08" db="EMBL/GenBank/DDBJ databases">
        <title>Acidipila sp. 4G-K13, an acidobacterium isolated from forest soil.</title>
        <authorList>
            <person name="Gao Z.-H."/>
            <person name="Qiu L.-H."/>
        </authorList>
    </citation>
    <scope>NUCLEOTIDE SEQUENCE [LARGE SCALE GENOMIC DNA]</scope>
    <source>
        <strain evidence="6 7">4G-K13</strain>
    </source>
</reference>
<dbReference type="OrthoDB" id="9788681at2"/>